<dbReference type="InterPro" id="IPR050811">
    <property type="entry name" value="Phosphate_ABC_transporter"/>
</dbReference>
<keyword evidence="2 4" id="KW-0813">Transport</keyword>
<dbReference type="InterPro" id="IPR024370">
    <property type="entry name" value="PBP_domain"/>
</dbReference>
<organism evidence="7 8">
    <name type="scientific">Pontimonas salivibrio</name>
    <dbReference type="NCBI Taxonomy" id="1159327"/>
    <lineage>
        <taxon>Bacteria</taxon>
        <taxon>Bacillati</taxon>
        <taxon>Actinomycetota</taxon>
        <taxon>Actinomycetes</taxon>
        <taxon>Micrococcales</taxon>
        <taxon>Microbacteriaceae</taxon>
        <taxon>Pontimonas</taxon>
    </lineage>
</organism>
<comment type="similarity">
    <text evidence="1 4">Belongs to the PstS family.</text>
</comment>
<keyword evidence="4" id="KW-0592">Phosphate transport</keyword>
<dbReference type="PANTHER" id="PTHR30570">
    <property type="entry name" value="PERIPLASMIC PHOSPHATE BINDING COMPONENT OF PHOSPHATE ABC TRANSPORTER"/>
    <property type="match status" value="1"/>
</dbReference>
<evidence type="ECO:0000256" key="2">
    <source>
        <dbReference type="ARBA" id="ARBA00022448"/>
    </source>
</evidence>
<dbReference type="PANTHER" id="PTHR30570:SF1">
    <property type="entry name" value="PHOSPHATE-BINDING PROTEIN PSTS"/>
    <property type="match status" value="1"/>
</dbReference>
<protein>
    <recommendedName>
        <fullName evidence="4">Phosphate-binding protein</fullName>
    </recommendedName>
</protein>
<dbReference type="NCBIfam" id="TIGR02136">
    <property type="entry name" value="ptsS_2"/>
    <property type="match status" value="1"/>
</dbReference>
<feature type="domain" description="PBP" evidence="6">
    <location>
        <begin position="45"/>
        <end position="303"/>
    </location>
</feature>
<keyword evidence="3 4" id="KW-0732">Signal</keyword>
<dbReference type="AlphaFoldDB" id="A0A2L2BNM9"/>
<evidence type="ECO:0000259" key="6">
    <source>
        <dbReference type="Pfam" id="PF12849"/>
    </source>
</evidence>
<proteinExistence type="inferred from homology"/>
<feature type="signal peptide" evidence="4">
    <location>
        <begin position="1"/>
        <end position="26"/>
    </location>
</feature>
<feature type="chain" id="PRO_5039741250" description="Phosphate-binding protein" evidence="4">
    <location>
        <begin position="27"/>
        <end position="332"/>
    </location>
</feature>
<evidence type="ECO:0000313" key="8">
    <source>
        <dbReference type="Proteomes" id="UP000243077"/>
    </source>
</evidence>
<dbReference type="Pfam" id="PF12849">
    <property type="entry name" value="PBP_like_2"/>
    <property type="match status" value="1"/>
</dbReference>
<sequence>MKKHLIAPVAALSAGLLLLSACATEAEEPAPAATEAAEETTEETTEAAPELSGTVLLDGSSTVGPFAEVAAELFNEETGVNVTVGISGTGGGFEKFCNGETDGSNASRGIKDEEKALCEENGIEFGQITVANDALSVVVNQDNPLQCITTEQLSAMWNADSTVATWGEVDGLDAGDLAGEELVLYGPGTDSGTFDFFTEEINGESGNIRTDYNNIGEDDNQAVQGVSGGTGAMAFIPYSFYQENLDQVKGLAIDSGDGCVEPTVENLLAGEYTPLGRGLYMFPASSALERPEVLAFYEYVINNNDEIASLAGLVALTDDQKAEQLDVVANLG</sequence>
<dbReference type="SUPFAM" id="SSF53850">
    <property type="entry name" value="Periplasmic binding protein-like II"/>
    <property type="match status" value="1"/>
</dbReference>
<evidence type="ECO:0000313" key="7">
    <source>
        <dbReference type="EMBL" id="AVG23273.1"/>
    </source>
</evidence>
<dbReference type="KEGG" id="psai:C3B54_11275"/>
<dbReference type="InterPro" id="IPR011862">
    <property type="entry name" value="Phos-bd"/>
</dbReference>
<dbReference type="PROSITE" id="PS51257">
    <property type="entry name" value="PROKAR_LIPOPROTEIN"/>
    <property type="match status" value="1"/>
</dbReference>
<dbReference type="Proteomes" id="UP000243077">
    <property type="component" value="Chromosome"/>
</dbReference>
<feature type="region of interest" description="Disordered" evidence="5">
    <location>
        <begin position="28"/>
        <end position="52"/>
    </location>
</feature>
<dbReference type="Gene3D" id="3.40.190.10">
    <property type="entry name" value="Periplasmic binding protein-like II"/>
    <property type="match status" value="2"/>
</dbReference>
<feature type="compositionally biased region" description="Acidic residues" evidence="5">
    <location>
        <begin position="36"/>
        <end position="45"/>
    </location>
</feature>
<reference evidence="7 8" key="1">
    <citation type="submission" date="2018-02" db="EMBL/GenBank/DDBJ databases">
        <title>Complete genome of the streamlined marine actinobacterium Pontimonas salivibrio CL-TW6 adapted to coastal planktonic lifestype.</title>
        <authorList>
            <person name="Cho B.C."/>
            <person name="Hardies S.C."/>
            <person name="Jang G.I."/>
            <person name="Hwang C.Y."/>
        </authorList>
    </citation>
    <scope>NUCLEOTIDE SEQUENCE [LARGE SCALE GENOMIC DNA]</scope>
    <source>
        <strain evidence="7 8">CL-TW6</strain>
    </source>
</reference>
<keyword evidence="7" id="KW-0449">Lipoprotein</keyword>
<gene>
    <name evidence="7" type="ORF">C3B54_11275</name>
</gene>
<evidence type="ECO:0000256" key="4">
    <source>
        <dbReference type="RuleBase" id="RU367119"/>
    </source>
</evidence>
<accession>A0A2L2BNM9</accession>
<dbReference type="RefSeq" id="WP_211286300.1">
    <property type="nucleotide sequence ID" value="NZ_CP026923.1"/>
</dbReference>
<name>A0A2L2BNM9_9MICO</name>
<dbReference type="GO" id="GO:0006817">
    <property type="term" value="P:phosphate ion transport"/>
    <property type="evidence" value="ECO:0007669"/>
    <property type="project" value="UniProtKB-UniRule"/>
</dbReference>
<dbReference type="CDD" id="cd13654">
    <property type="entry name" value="PBP2_phosphate_like_2"/>
    <property type="match status" value="1"/>
</dbReference>
<comment type="function">
    <text evidence="4">Involved in the system for phosphate transport across the cytoplasmic membrane.</text>
</comment>
<dbReference type="GO" id="GO:0042301">
    <property type="term" value="F:phosphate ion binding"/>
    <property type="evidence" value="ECO:0007669"/>
    <property type="project" value="UniProtKB-UniRule"/>
</dbReference>
<evidence type="ECO:0000256" key="1">
    <source>
        <dbReference type="ARBA" id="ARBA00008725"/>
    </source>
</evidence>
<keyword evidence="8" id="KW-1185">Reference proteome</keyword>
<dbReference type="EMBL" id="CP026923">
    <property type="protein sequence ID" value="AVG23273.1"/>
    <property type="molecule type" value="Genomic_DNA"/>
</dbReference>
<evidence type="ECO:0000256" key="5">
    <source>
        <dbReference type="SAM" id="MobiDB-lite"/>
    </source>
</evidence>
<evidence type="ECO:0000256" key="3">
    <source>
        <dbReference type="ARBA" id="ARBA00022729"/>
    </source>
</evidence>